<comment type="caution">
    <text evidence="1">The sequence shown here is derived from an EMBL/GenBank/DDBJ whole genome shotgun (WGS) entry which is preliminary data.</text>
</comment>
<evidence type="ECO:0000313" key="2">
    <source>
        <dbReference type="Proteomes" id="UP000237000"/>
    </source>
</evidence>
<protein>
    <submittedName>
        <fullName evidence="1">Uncharacterized protein</fullName>
    </submittedName>
</protein>
<accession>A0A2P5BV91</accession>
<proteinExistence type="predicted"/>
<dbReference type="Proteomes" id="UP000237000">
    <property type="component" value="Unassembled WGS sequence"/>
</dbReference>
<dbReference type="InParanoid" id="A0A2P5BV91"/>
<keyword evidence="2" id="KW-1185">Reference proteome</keyword>
<sequence length="92" mass="10181">MAIVHSPSHYRFDGQTRRPCGVPLADEAAATFPTVSRRMTKQIEAAEDDATKSGFHLQLCRPTSYDHTTRTSRLLSLLPSVSSRSSTSTCRQ</sequence>
<reference evidence="2" key="1">
    <citation type="submission" date="2016-06" db="EMBL/GenBank/DDBJ databases">
        <title>Parallel loss of symbiosis genes in relatives of nitrogen-fixing non-legume Parasponia.</title>
        <authorList>
            <person name="Van Velzen R."/>
            <person name="Holmer R."/>
            <person name="Bu F."/>
            <person name="Rutten L."/>
            <person name="Van Zeijl A."/>
            <person name="Liu W."/>
            <person name="Santuari L."/>
            <person name="Cao Q."/>
            <person name="Sharma T."/>
            <person name="Shen D."/>
            <person name="Roswanjaya Y."/>
            <person name="Wardhani T."/>
            <person name="Kalhor M.S."/>
            <person name="Jansen J."/>
            <person name="Van den Hoogen J."/>
            <person name="Gungor B."/>
            <person name="Hartog M."/>
            <person name="Hontelez J."/>
            <person name="Verver J."/>
            <person name="Yang W.-C."/>
            <person name="Schijlen E."/>
            <person name="Repin R."/>
            <person name="Schilthuizen M."/>
            <person name="Schranz E."/>
            <person name="Heidstra R."/>
            <person name="Miyata K."/>
            <person name="Fedorova E."/>
            <person name="Kohlen W."/>
            <person name="Bisseling T."/>
            <person name="Smit S."/>
            <person name="Geurts R."/>
        </authorList>
    </citation>
    <scope>NUCLEOTIDE SEQUENCE [LARGE SCALE GENOMIC DNA]</scope>
    <source>
        <strain evidence="2">cv. RG33-2</strain>
    </source>
</reference>
<dbReference type="EMBL" id="JXTC01000454">
    <property type="protein sequence ID" value="PON52715.1"/>
    <property type="molecule type" value="Genomic_DNA"/>
</dbReference>
<evidence type="ECO:0000313" key="1">
    <source>
        <dbReference type="EMBL" id="PON52715.1"/>
    </source>
</evidence>
<organism evidence="1 2">
    <name type="scientific">Trema orientale</name>
    <name type="common">Charcoal tree</name>
    <name type="synonym">Celtis orientalis</name>
    <dbReference type="NCBI Taxonomy" id="63057"/>
    <lineage>
        <taxon>Eukaryota</taxon>
        <taxon>Viridiplantae</taxon>
        <taxon>Streptophyta</taxon>
        <taxon>Embryophyta</taxon>
        <taxon>Tracheophyta</taxon>
        <taxon>Spermatophyta</taxon>
        <taxon>Magnoliopsida</taxon>
        <taxon>eudicotyledons</taxon>
        <taxon>Gunneridae</taxon>
        <taxon>Pentapetalae</taxon>
        <taxon>rosids</taxon>
        <taxon>fabids</taxon>
        <taxon>Rosales</taxon>
        <taxon>Cannabaceae</taxon>
        <taxon>Trema</taxon>
    </lineage>
</organism>
<name>A0A2P5BV91_TREOI</name>
<dbReference type="AlphaFoldDB" id="A0A2P5BV91"/>
<gene>
    <name evidence="1" type="ORF">TorRG33x02_307580</name>
</gene>